<keyword evidence="2" id="KW-1185">Reference proteome</keyword>
<dbReference type="STRING" id="1229662.W3WY55"/>
<dbReference type="GeneID" id="19273664"/>
<dbReference type="eggNOG" id="ENOG502SF08">
    <property type="taxonomic scope" value="Eukaryota"/>
</dbReference>
<sequence>MLTKHFQNYRPDGLIEGLGLKTLFAFFSAKAMRGGPRLLPQIAICVVILIALTKLLPTRFSDIAFGSGYTRILKWRPTSSYDDGSIGGGIRVVVFGGGDITTPNKRQEETGFEDKSWTDVLCEQLDHCNAHLSYTPQTDAHGGSIISNDVYGQTLDVITSWPNVTQGSGYDYTWMPEQYPVPTHLPDLEQQINTFLGTPPPRNPPRETLWVFNYGYWEVWKLATMPREIAKELLERQAEQLFLQIERLYSMAKEDTSIAYSDYYTMANITAPESATDQPVLLDVPAEPFRIFIPSLFDISLTPGFETARPAPPHPHNKAKEMGNAAYLTQEWENMVADWIDSWVSIPDPVINETTQETALVKRNDASGRTVYVPNARREAITQDTPKYIKELIVDRQLHDSELVDHNGLGSKPIEDGFLEVWEPCMPVNMKANTTSITKEKTLAGGQTPSGICSLPNEHLFWTEFTLGQRAITEIGKTAANRFRMHVAKGVNWLKKAQETELTPREFHG</sequence>
<dbReference type="OrthoDB" id="5278722at2759"/>
<dbReference type="KEGG" id="pfy:PFICI_08651"/>
<accession>W3WY55</accession>
<proteinExistence type="predicted"/>
<evidence type="ECO:0000313" key="2">
    <source>
        <dbReference type="Proteomes" id="UP000030651"/>
    </source>
</evidence>
<dbReference type="RefSeq" id="XP_007835423.1">
    <property type="nucleotide sequence ID" value="XM_007837232.1"/>
</dbReference>
<dbReference type="OMA" id="NDHLFYD"/>
<organism evidence="1 2">
    <name type="scientific">Pestalotiopsis fici (strain W106-1 / CGMCC3.15140)</name>
    <dbReference type="NCBI Taxonomy" id="1229662"/>
    <lineage>
        <taxon>Eukaryota</taxon>
        <taxon>Fungi</taxon>
        <taxon>Dikarya</taxon>
        <taxon>Ascomycota</taxon>
        <taxon>Pezizomycotina</taxon>
        <taxon>Sordariomycetes</taxon>
        <taxon>Xylariomycetidae</taxon>
        <taxon>Amphisphaeriales</taxon>
        <taxon>Sporocadaceae</taxon>
        <taxon>Pestalotiopsis</taxon>
    </lineage>
</organism>
<dbReference type="EMBL" id="KI912114">
    <property type="protein sequence ID" value="ETS78798.1"/>
    <property type="molecule type" value="Genomic_DNA"/>
</dbReference>
<dbReference type="InParanoid" id="W3WY55"/>
<gene>
    <name evidence="1" type="ORF">PFICI_08651</name>
</gene>
<protein>
    <submittedName>
        <fullName evidence="1">Uncharacterized protein</fullName>
    </submittedName>
</protein>
<dbReference type="Proteomes" id="UP000030651">
    <property type="component" value="Unassembled WGS sequence"/>
</dbReference>
<dbReference type="HOGENOM" id="CLU_032510_0_0_1"/>
<reference evidence="2" key="1">
    <citation type="journal article" date="2015" name="BMC Genomics">
        <title>Genomic and transcriptomic analysis of the endophytic fungus Pestalotiopsis fici reveals its lifestyle and high potential for synthesis of natural products.</title>
        <authorList>
            <person name="Wang X."/>
            <person name="Zhang X."/>
            <person name="Liu L."/>
            <person name="Xiang M."/>
            <person name="Wang W."/>
            <person name="Sun X."/>
            <person name="Che Y."/>
            <person name="Guo L."/>
            <person name="Liu G."/>
            <person name="Guo L."/>
            <person name="Wang C."/>
            <person name="Yin W.B."/>
            <person name="Stadler M."/>
            <person name="Zhang X."/>
            <person name="Liu X."/>
        </authorList>
    </citation>
    <scope>NUCLEOTIDE SEQUENCE [LARGE SCALE GENOMIC DNA]</scope>
    <source>
        <strain evidence="2">W106-1 / CGMCC3.15140</strain>
    </source>
</reference>
<name>W3WY55_PESFW</name>
<dbReference type="AlphaFoldDB" id="W3WY55"/>
<evidence type="ECO:0000313" key="1">
    <source>
        <dbReference type="EMBL" id="ETS78798.1"/>
    </source>
</evidence>